<protein>
    <submittedName>
        <fullName evidence="2">Uncharacterized protein</fullName>
    </submittedName>
</protein>
<accession>X1GTE5</accession>
<gene>
    <name evidence="2" type="ORF">S03H2_27402</name>
</gene>
<keyword evidence="1" id="KW-0812">Transmembrane</keyword>
<organism evidence="2">
    <name type="scientific">marine sediment metagenome</name>
    <dbReference type="NCBI Taxonomy" id="412755"/>
    <lineage>
        <taxon>unclassified sequences</taxon>
        <taxon>metagenomes</taxon>
        <taxon>ecological metagenomes</taxon>
    </lineage>
</organism>
<keyword evidence="1" id="KW-1133">Transmembrane helix</keyword>
<name>X1GTE5_9ZZZZ</name>
<dbReference type="AlphaFoldDB" id="X1GTE5"/>
<feature type="transmembrane region" description="Helical" evidence="1">
    <location>
        <begin position="51"/>
        <end position="68"/>
    </location>
</feature>
<proteinExistence type="predicted"/>
<feature type="transmembrane region" description="Helical" evidence="1">
    <location>
        <begin position="20"/>
        <end position="44"/>
    </location>
</feature>
<dbReference type="EMBL" id="BARU01016491">
    <property type="protein sequence ID" value="GAH61171.1"/>
    <property type="molecule type" value="Genomic_DNA"/>
</dbReference>
<evidence type="ECO:0000256" key="1">
    <source>
        <dbReference type="SAM" id="Phobius"/>
    </source>
</evidence>
<keyword evidence="1" id="KW-0472">Membrane</keyword>
<feature type="non-terminal residue" evidence="2">
    <location>
        <position position="221"/>
    </location>
</feature>
<reference evidence="2" key="1">
    <citation type="journal article" date="2014" name="Front. Microbiol.">
        <title>High frequency of phylogenetically diverse reductive dehalogenase-homologous genes in deep subseafloor sedimentary metagenomes.</title>
        <authorList>
            <person name="Kawai M."/>
            <person name="Futagami T."/>
            <person name="Toyoda A."/>
            <person name="Takaki Y."/>
            <person name="Nishi S."/>
            <person name="Hori S."/>
            <person name="Arai W."/>
            <person name="Tsubouchi T."/>
            <person name="Morono Y."/>
            <person name="Uchiyama I."/>
            <person name="Ito T."/>
            <person name="Fujiyama A."/>
            <person name="Inagaki F."/>
            <person name="Takami H."/>
        </authorList>
    </citation>
    <scope>NUCLEOTIDE SEQUENCE</scope>
    <source>
        <strain evidence="2">Expedition CK06-06</strain>
    </source>
</reference>
<sequence>MTAEQWDRLLNIFEIVPETMIRLQALLSIVLGFMDGVEFLLSIIKKDIMKMRKVFVVFLVAVFLLAIACKRESKERNEMKNSVENQFQGDNGEVVLITLDPGHFHASLVQKVMYPQIDPTVYVFGPEGPDIKDHLNRLESFNNRDNEPTRWNEIVYTGKDYFDKMLVQKPGNVVVISGNNKIKADYILRSVKAGFNVLADKPMIIYPEDFPKLEQAFKVAE</sequence>
<dbReference type="Gene3D" id="3.40.50.720">
    <property type="entry name" value="NAD(P)-binding Rossmann-like Domain"/>
    <property type="match status" value="1"/>
</dbReference>
<comment type="caution">
    <text evidence="2">The sequence shown here is derived from an EMBL/GenBank/DDBJ whole genome shotgun (WGS) entry which is preliminary data.</text>
</comment>
<evidence type="ECO:0000313" key="2">
    <source>
        <dbReference type="EMBL" id="GAH61171.1"/>
    </source>
</evidence>